<accession>A0A4Q1BQB2</accession>
<evidence type="ECO:0000313" key="3">
    <source>
        <dbReference type="Proteomes" id="UP000289152"/>
    </source>
</evidence>
<gene>
    <name evidence="2" type="ORF">M231_02787</name>
</gene>
<evidence type="ECO:0000256" key="1">
    <source>
        <dbReference type="SAM" id="MobiDB-lite"/>
    </source>
</evidence>
<sequence length="353" mass="39632">MSKLPQLLSSLGISTGKRFIPTLTTISPSSQFSHPTRSTISQSSDLIISQPTHHTNSSIEDESQKRRLILVKPKQWPLDSFYLVTRTKLKLISSSSDIINSSPLELTSSSLSKPSSNTASTSVIGSISKEKEENETDGFEEDTDELDDLFDVDSTIHNKSEMEGEDVSKDEGRNGGKVFGKVWGMRFYNGTYTSNSQSSPLSFPSTEIRHVLRPIWEIVNPSTLSPAAQKSLDDWYEVYSSVLTRRSVELSKRRGERVKRAEERLREKERVLERLMGSREGLFMERTLGEEGEGMVEDGKERGIGLVGKEEDGKNIGSKRELRKVKKDLEMWKKVLAKAKNNNIQVKALVSTN</sequence>
<evidence type="ECO:0000313" key="2">
    <source>
        <dbReference type="EMBL" id="RXK39992.1"/>
    </source>
</evidence>
<proteinExistence type="predicted"/>
<feature type="region of interest" description="Disordered" evidence="1">
    <location>
        <begin position="105"/>
        <end position="144"/>
    </location>
</feature>
<feature type="compositionally biased region" description="Low complexity" evidence="1">
    <location>
        <begin position="105"/>
        <end position="122"/>
    </location>
</feature>
<dbReference type="VEuPathDB" id="FungiDB:TREMEDRAFT_62040"/>
<keyword evidence="3" id="KW-1185">Reference proteome</keyword>
<reference evidence="2 3" key="1">
    <citation type="submission" date="2016-06" db="EMBL/GenBank/DDBJ databases">
        <title>Evolution of pathogenesis and genome organization in the Tremellales.</title>
        <authorList>
            <person name="Cuomo C."/>
            <person name="Litvintseva A."/>
            <person name="Heitman J."/>
            <person name="Chen Y."/>
            <person name="Sun S."/>
            <person name="Springer D."/>
            <person name="Dromer F."/>
            <person name="Young S."/>
            <person name="Zeng Q."/>
            <person name="Chapman S."/>
            <person name="Gujja S."/>
            <person name="Saif S."/>
            <person name="Birren B."/>
        </authorList>
    </citation>
    <scope>NUCLEOTIDE SEQUENCE [LARGE SCALE GENOMIC DNA]</scope>
    <source>
        <strain evidence="2 3">ATCC 28783</strain>
    </source>
</reference>
<dbReference type="EMBL" id="SDIL01000024">
    <property type="protein sequence ID" value="RXK39992.1"/>
    <property type="molecule type" value="Genomic_DNA"/>
</dbReference>
<protein>
    <submittedName>
        <fullName evidence="2">Uncharacterized protein</fullName>
    </submittedName>
</protein>
<organism evidence="2 3">
    <name type="scientific">Tremella mesenterica</name>
    <name type="common">Jelly fungus</name>
    <dbReference type="NCBI Taxonomy" id="5217"/>
    <lineage>
        <taxon>Eukaryota</taxon>
        <taxon>Fungi</taxon>
        <taxon>Dikarya</taxon>
        <taxon>Basidiomycota</taxon>
        <taxon>Agaricomycotina</taxon>
        <taxon>Tremellomycetes</taxon>
        <taxon>Tremellales</taxon>
        <taxon>Tremellaceae</taxon>
        <taxon>Tremella</taxon>
    </lineage>
</organism>
<dbReference type="Proteomes" id="UP000289152">
    <property type="component" value="Unassembled WGS sequence"/>
</dbReference>
<feature type="compositionally biased region" description="Acidic residues" evidence="1">
    <location>
        <begin position="133"/>
        <end position="144"/>
    </location>
</feature>
<dbReference type="AlphaFoldDB" id="A0A4Q1BQB2"/>
<name>A0A4Q1BQB2_TREME</name>
<dbReference type="InParanoid" id="A0A4Q1BQB2"/>
<comment type="caution">
    <text evidence="2">The sequence shown here is derived from an EMBL/GenBank/DDBJ whole genome shotgun (WGS) entry which is preliminary data.</text>
</comment>